<dbReference type="AlphaFoldDB" id="A0A1I7UM11"/>
<keyword evidence="7" id="KW-1185">Reference proteome</keyword>
<dbReference type="Pfam" id="PF01920">
    <property type="entry name" value="Prefoldin_2"/>
    <property type="match status" value="1"/>
</dbReference>
<name>A0A1I7UM11_9PELO</name>
<comment type="function">
    <text evidence="4">Binds specifically to cytosolic chaperonin (c-CPN) and transfers target proteins to it. Binds to nascent polypeptide chain and promotes folding in an environment in which there are many competing pathways for nonnative proteins. Required for positioning of the mitotic spindle.</text>
</comment>
<dbReference type="GO" id="GO:0006457">
    <property type="term" value="P:protein folding"/>
    <property type="evidence" value="ECO:0007669"/>
    <property type="project" value="InterPro"/>
</dbReference>
<keyword evidence="6" id="KW-0175">Coiled coil</keyword>
<sequence>MDMAKFEEEVNKLKTLEKDREKYFTSRQEMEMRLTESRNVKAELDLMDSDSKVYKLIGAVLVRQELEEARSTVEKRLEFIESEIKRVESSIADVVKKSTEQREKVMNMQKAFQVLAQQQAAAAQKNKSSLFVSSFRISFMFFL</sequence>
<dbReference type="eggNOG" id="KOG3478">
    <property type="taxonomic scope" value="Eukaryota"/>
</dbReference>
<dbReference type="GO" id="GO:0005737">
    <property type="term" value="C:cytoplasm"/>
    <property type="evidence" value="ECO:0007669"/>
    <property type="project" value="TreeGrafter"/>
</dbReference>
<dbReference type="InterPro" id="IPR002777">
    <property type="entry name" value="PFD_beta-like"/>
</dbReference>
<dbReference type="Gene3D" id="1.10.287.370">
    <property type="match status" value="1"/>
</dbReference>
<protein>
    <recommendedName>
        <fullName evidence="5">Probable prefoldin subunit 6</fullName>
    </recommendedName>
</protein>
<dbReference type="GO" id="GO:0051131">
    <property type="term" value="P:chaperone-mediated protein complex assembly"/>
    <property type="evidence" value="ECO:0007669"/>
    <property type="project" value="TreeGrafter"/>
</dbReference>
<evidence type="ECO:0000313" key="7">
    <source>
        <dbReference type="Proteomes" id="UP000095282"/>
    </source>
</evidence>
<dbReference type="Proteomes" id="UP000095282">
    <property type="component" value="Unplaced"/>
</dbReference>
<evidence type="ECO:0000256" key="6">
    <source>
        <dbReference type="SAM" id="Coils"/>
    </source>
</evidence>
<dbReference type="FunFam" id="1.10.287.370:FF:000003">
    <property type="entry name" value="Prefoldin subunit 6"/>
    <property type="match status" value="1"/>
</dbReference>
<reference evidence="8" key="1">
    <citation type="submission" date="2016-11" db="UniProtKB">
        <authorList>
            <consortium name="WormBaseParasite"/>
        </authorList>
    </citation>
    <scope>IDENTIFICATION</scope>
</reference>
<evidence type="ECO:0000256" key="2">
    <source>
        <dbReference type="ARBA" id="ARBA00011695"/>
    </source>
</evidence>
<dbReference type="GO" id="GO:0016272">
    <property type="term" value="C:prefoldin complex"/>
    <property type="evidence" value="ECO:0007669"/>
    <property type="project" value="InterPro"/>
</dbReference>
<comment type="similarity">
    <text evidence="1">Belongs to the prefoldin subunit beta family.</text>
</comment>
<keyword evidence="3" id="KW-0143">Chaperone</keyword>
<comment type="subunit">
    <text evidence="2">Heterohexamer of two PFD-alpha type and four PFD-beta type subunits.</text>
</comment>
<evidence type="ECO:0000313" key="8">
    <source>
        <dbReference type="WBParaSite" id="Csp11.Scaffold630.g17313.t1"/>
    </source>
</evidence>
<dbReference type="InterPro" id="IPR009053">
    <property type="entry name" value="Prefoldin"/>
</dbReference>
<dbReference type="PANTHER" id="PTHR21431:SF0">
    <property type="entry name" value="PREFOLDIN SUBUNIT 6"/>
    <property type="match status" value="1"/>
</dbReference>
<evidence type="ECO:0000256" key="4">
    <source>
        <dbReference type="ARBA" id="ARBA00058726"/>
    </source>
</evidence>
<evidence type="ECO:0000256" key="3">
    <source>
        <dbReference type="ARBA" id="ARBA00023186"/>
    </source>
</evidence>
<dbReference type="STRING" id="1561998.A0A1I7UM11"/>
<dbReference type="CDD" id="cd23161">
    <property type="entry name" value="Prefoldin_6"/>
    <property type="match status" value="1"/>
</dbReference>
<accession>A0A1I7UM11</accession>
<dbReference type="PANTHER" id="PTHR21431">
    <property type="entry name" value="PREFOLDIN SUBUNIT 6"/>
    <property type="match status" value="1"/>
</dbReference>
<organism evidence="7 8">
    <name type="scientific">Caenorhabditis tropicalis</name>
    <dbReference type="NCBI Taxonomy" id="1561998"/>
    <lineage>
        <taxon>Eukaryota</taxon>
        <taxon>Metazoa</taxon>
        <taxon>Ecdysozoa</taxon>
        <taxon>Nematoda</taxon>
        <taxon>Chromadorea</taxon>
        <taxon>Rhabditida</taxon>
        <taxon>Rhabditina</taxon>
        <taxon>Rhabditomorpha</taxon>
        <taxon>Rhabditoidea</taxon>
        <taxon>Rhabditidae</taxon>
        <taxon>Peloderinae</taxon>
        <taxon>Caenorhabditis</taxon>
    </lineage>
</organism>
<dbReference type="GO" id="GO:0051082">
    <property type="term" value="F:unfolded protein binding"/>
    <property type="evidence" value="ECO:0007669"/>
    <property type="project" value="InterPro"/>
</dbReference>
<proteinExistence type="inferred from homology"/>
<dbReference type="GO" id="GO:0051087">
    <property type="term" value="F:protein-folding chaperone binding"/>
    <property type="evidence" value="ECO:0007669"/>
    <property type="project" value="TreeGrafter"/>
</dbReference>
<dbReference type="WBParaSite" id="Csp11.Scaffold630.g17313.t1">
    <property type="protein sequence ID" value="Csp11.Scaffold630.g17313.t1"/>
    <property type="gene ID" value="Csp11.Scaffold630.g17313"/>
</dbReference>
<evidence type="ECO:0000256" key="1">
    <source>
        <dbReference type="ARBA" id="ARBA00008045"/>
    </source>
</evidence>
<evidence type="ECO:0000256" key="5">
    <source>
        <dbReference type="ARBA" id="ARBA00072592"/>
    </source>
</evidence>
<feature type="coiled-coil region" evidence="6">
    <location>
        <begin position="63"/>
        <end position="97"/>
    </location>
</feature>
<dbReference type="SUPFAM" id="SSF46579">
    <property type="entry name" value="Prefoldin"/>
    <property type="match status" value="1"/>
</dbReference>